<proteinExistence type="predicted"/>
<reference evidence="3 4" key="1">
    <citation type="journal article" date="2016" name="Appl. Microbiol. Biotechnol.">
        <title>Characterization of T-DNA insertion mutants with decreased virulence in the entomopathogenic fungus Beauveria bassiana JEF-007.</title>
        <authorList>
            <person name="Kim S."/>
            <person name="Lee S.J."/>
            <person name="Nai Y.S."/>
            <person name="Yu J.S."/>
            <person name="Lee M.R."/>
            <person name="Yang Y.T."/>
            <person name="Kim J.S."/>
        </authorList>
    </citation>
    <scope>NUCLEOTIDE SEQUENCE [LARGE SCALE GENOMIC DNA]</scope>
    <source>
        <strain evidence="3 4">JEF-007</strain>
    </source>
</reference>
<sequence>MGVFSQSNRSYHILHRKWPKISRKATVWMMPLELIGLIAVLVIYGIAQPDLYRTKMWQIGFDNKLNSNPNMIIYAYANFTPLPNVPLIWSSTLTNFNVAISVISLFFLLAKLIAFIMKLWFPVIAVFINTALLALYTVSIYGQIGPDYADSRYPSPAAWYLRQGCGLAKRYGAYKSCQIAQGSLGATFYMHILYLLNLGFAIYAMWPKSGHHLEDESDSESIHSTQNLKGTEMQAFPSTPFTPRTQAFHTLDRKLPLRQEYIPAQKCSALQRLVHATKRNHLGHLVLGDTVLGPLATEAAFFDAAKRRGDVGDDARVDADHADLEALGDAIDALQVARVKVAGKADLGLVGHAHDVSLGLKRKQAGEGPKRLLGGDGHVDRHVAEHGGLEKVIAEIRHGLAANEHLGALAHGVVNVVANFGDGAVVDERAVGNAVGEAVADLEGLDLLDEASDKVVVDAALHVDAVGADAPKLGGDGAGDGGVEVGVIKDDEGSIAAELEGQLLEGARGLAHEQLADASGAGKGHLFDDGRRGERLADGGRVLERRNDVDDALGDTSAVSELGQGQSGKGRLVGGLANDGAAGRQGRTNLSRNHGGGKVPAARDNCLRSNEAADAHGFLDGPDAVGGQRAGNGVAIGPGRLLAEPLEKVGGVGRLALGVGEGLAVLPGDELGNVVGVFVHKVEPLAQQLGALAARLLAKCLEGLGGRLDSALGIVDVGLGAGADELAR</sequence>
<accession>A0A2N6NF80</accession>
<dbReference type="EMBL" id="MRVG01000009">
    <property type="protein sequence ID" value="PMB65911.1"/>
    <property type="molecule type" value="Genomic_DNA"/>
</dbReference>
<feature type="transmembrane region" description="Helical" evidence="2">
    <location>
        <begin position="25"/>
        <end position="47"/>
    </location>
</feature>
<feature type="transmembrane region" description="Helical" evidence="2">
    <location>
        <begin position="188"/>
        <end position="206"/>
    </location>
</feature>
<feature type="transmembrane region" description="Helical" evidence="2">
    <location>
        <begin position="119"/>
        <end position="144"/>
    </location>
</feature>
<dbReference type="AlphaFoldDB" id="A0A2N6NF80"/>
<organism evidence="3 4">
    <name type="scientific">Beauveria bassiana</name>
    <name type="common">White muscardine disease fungus</name>
    <name type="synonym">Tritirachium shiotae</name>
    <dbReference type="NCBI Taxonomy" id="176275"/>
    <lineage>
        <taxon>Eukaryota</taxon>
        <taxon>Fungi</taxon>
        <taxon>Dikarya</taxon>
        <taxon>Ascomycota</taxon>
        <taxon>Pezizomycotina</taxon>
        <taxon>Sordariomycetes</taxon>
        <taxon>Hypocreomycetidae</taxon>
        <taxon>Hypocreales</taxon>
        <taxon>Cordycipitaceae</taxon>
        <taxon>Beauveria</taxon>
    </lineage>
</organism>
<evidence type="ECO:0000313" key="4">
    <source>
        <dbReference type="Proteomes" id="UP000235728"/>
    </source>
</evidence>
<evidence type="ECO:0000256" key="2">
    <source>
        <dbReference type="SAM" id="Phobius"/>
    </source>
</evidence>
<feature type="transmembrane region" description="Helical" evidence="2">
    <location>
        <begin position="87"/>
        <end position="110"/>
    </location>
</feature>
<keyword evidence="2" id="KW-1133">Transmembrane helix</keyword>
<feature type="region of interest" description="Disordered" evidence="1">
    <location>
        <begin position="557"/>
        <end position="600"/>
    </location>
</feature>
<keyword evidence="2" id="KW-0812">Transmembrane</keyword>
<protein>
    <submittedName>
        <fullName evidence="3">Uncharacterized protein</fullName>
    </submittedName>
</protein>
<name>A0A2N6NF80_BEABA</name>
<evidence type="ECO:0000256" key="1">
    <source>
        <dbReference type="SAM" id="MobiDB-lite"/>
    </source>
</evidence>
<dbReference type="Proteomes" id="UP000235728">
    <property type="component" value="Unassembled WGS sequence"/>
</dbReference>
<evidence type="ECO:0000313" key="3">
    <source>
        <dbReference type="EMBL" id="PMB65911.1"/>
    </source>
</evidence>
<gene>
    <name evidence="3" type="ORF">BM221_008110</name>
</gene>
<keyword evidence="2" id="KW-0472">Membrane</keyword>
<comment type="caution">
    <text evidence="3">The sequence shown here is derived from an EMBL/GenBank/DDBJ whole genome shotgun (WGS) entry which is preliminary data.</text>
</comment>